<accession>A0A2S2NEW0</accession>
<dbReference type="EMBL" id="GGMR01003060">
    <property type="protein sequence ID" value="MBY15679.1"/>
    <property type="molecule type" value="Transcribed_RNA"/>
</dbReference>
<comment type="subunit">
    <text evidence="1">Conjugated with ATG12.</text>
</comment>
<keyword evidence="1" id="KW-0072">Autophagy</keyword>
<proteinExistence type="inferred from homology"/>
<dbReference type="InterPro" id="IPR048318">
    <property type="entry name" value="ATG5_UblB"/>
</dbReference>
<comment type="similarity">
    <text evidence="1">Belongs to the ATG5 family.</text>
</comment>
<dbReference type="GO" id="GO:0044233">
    <property type="term" value="C:mitochondria-associated endoplasmic reticulum membrane contact site"/>
    <property type="evidence" value="ECO:0007669"/>
    <property type="project" value="TreeGrafter"/>
</dbReference>
<comment type="function">
    <text evidence="1">Involved in autophagic vesicle formation.</text>
</comment>
<organism evidence="4">
    <name type="scientific">Schizaphis graminum</name>
    <name type="common">Green bug aphid</name>
    <dbReference type="NCBI Taxonomy" id="13262"/>
    <lineage>
        <taxon>Eukaryota</taxon>
        <taxon>Metazoa</taxon>
        <taxon>Ecdysozoa</taxon>
        <taxon>Arthropoda</taxon>
        <taxon>Hexapoda</taxon>
        <taxon>Insecta</taxon>
        <taxon>Pterygota</taxon>
        <taxon>Neoptera</taxon>
        <taxon>Paraneoptera</taxon>
        <taxon>Hemiptera</taxon>
        <taxon>Sternorrhyncha</taxon>
        <taxon>Aphidomorpha</taxon>
        <taxon>Aphidoidea</taxon>
        <taxon>Aphididae</taxon>
        <taxon>Aphidini</taxon>
        <taxon>Schizaphis</taxon>
    </lineage>
</organism>
<dbReference type="Pfam" id="PF20637">
    <property type="entry name" value="ATG5_HBR"/>
    <property type="match status" value="1"/>
</dbReference>
<evidence type="ECO:0000259" key="2">
    <source>
        <dbReference type="Pfam" id="PF04106"/>
    </source>
</evidence>
<feature type="domain" description="Autophagy protein ATG5 UblB" evidence="2">
    <location>
        <begin position="58"/>
        <end position="135"/>
    </location>
</feature>
<evidence type="ECO:0000256" key="1">
    <source>
        <dbReference type="RuleBase" id="RU361202"/>
    </source>
</evidence>
<dbReference type="AlphaFoldDB" id="A0A2S2NEW0"/>
<dbReference type="GO" id="GO:0034045">
    <property type="term" value="C:phagophore assembly site membrane"/>
    <property type="evidence" value="ECO:0007669"/>
    <property type="project" value="UniProtKB-SubCell"/>
</dbReference>
<reference evidence="4" key="1">
    <citation type="submission" date="2018-04" db="EMBL/GenBank/DDBJ databases">
        <title>Transcriptome of Schizaphis graminum biotype I.</title>
        <authorList>
            <person name="Scully E.D."/>
            <person name="Geib S.M."/>
            <person name="Palmer N.A."/>
            <person name="Koch K."/>
            <person name="Bradshaw J."/>
            <person name="Heng-Moss T."/>
            <person name="Sarath G."/>
        </authorList>
    </citation>
    <scope>NUCLEOTIDE SEQUENCE</scope>
</reference>
<evidence type="ECO:0000313" key="4">
    <source>
        <dbReference type="EMBL" id="MBY15679.1"/>
    </source>
</evidence>
<dbReference type="InterPro" id="IPR007239">
    <property type="entry name" value="Atg5"/>
</dbReference>
<keyword evidence="1" id="KW-0472">Membrane</keyword>
<dbReference type="Pfam" id="PF04106">
    <property type="entry name" value="ATG5_UblB"/>
    <property type="match status" value="1"/>
</dbReference>
<comment type="subcellular location">
    <subcellularLocation>
        <location evidence="1">Preautophagosomal structure membrane</location>
        <topology evidence="1">Peripheral membrane protein</topology>
    </subcellularLocation>
</comment>
<dbReference type="PANTHER" id="PTHR13040:SF2">
    <property type="entry name" value="AUTOPHAGY PROTEIN 5"/>
    <property type="match status" value="1"/>
</dbReference>
<gene>
    <name evidence="4" type="primary">ATG5</name>
    <name evidence="4" type="ORF">g.110964</name>
</gene>
<keyword evidence="1" id="KW-1017">Isopeptide bond</keyword>
<dbReference type="GO" id="GO:0005776">
    <property type="term" value="C:autophagosome"/>
    <property type="evidence" value="ECO:0007669"/>
    <property type="project" value="TreeGrafter"/>
</dbReference>
<dbReference type="GO" id="GO:0034727">
    <property type="term" value="P:piecemeal microautophagy of the nucleus"/>
    <property type="evidence" value="ECO:0007669"/>
    <property type="project" value="TreeGrafter"/>
</dbReference>
<dbReference type="InterPro" id="IPR048940">
    <property type="entry name" value="ATG5_HBR"/>
</dbReference>
<dbReference type="GO" id="GO:0006995">
    <property type="term" value="P:cellular response to nitrogen starvation"/>
    <property type="evidence" value="ECO:0007669"/>
    <property type="project" value="TreeGrafter"/>
</dbReference>
<keyword evidence="1" id="KW-0832">Ubl conjugation</keyword>
<dbReference type="GO" id="GO:0000422">
    <property type="term" value="P:autophagy of mitochondrion"/>
    <property type="evidence" value="ECO:0007669"/>
    <property type="project" value="TreeGrafter"/>
</dbReference>
<sequence>MSAMKEADMLKHRSQVFSTMQQHQHNQLWTGLLNDKFDQFWSENKKLMKPSDGSYFKHIPVHFYRSGSSVMTQTLVKPVSEDGNHMTLGELIKLNYPSVDNPKIFTHGICIPHETPVQWMSEHMSYLDNFLHLVVV</sequence>
<evidence type="ECO:0000259" key="3">
    <source>
        <dbReference type="Pfam" id="PF20637"/>
    </source>
</evidence>
<dbReference type="PANTHER" id="PTHR13040">
    <property type="entry name" value="AUTOPHAGY PROTEIN 5"/>
    <property type="match status" value="1"/>
</dbReference>
<dbReference type="GO" id="GO:0034274">
    <property type="term" value="C:Atg12-Atg5-Atg16 complex"/>
    <property type="evidence" value="ECO:0007669"/>
    <property type="project" value="TreeGrafter"/>
</dbReference>
<dbReference type="GO" id="GO:0019776">
    <property type="term" value="F:Atg8-family ligase activity"/>
    <property type="evidence" value="ECO:0007669"/>
    <property type="project" value="TreeGrafter"/>
</dbReference>
<dbReference type="Gene3D" id="3.10.20.90">
    <property type="entry name" value="Phosphatidylinositol 3-kinase Catalytic Subunit, Chain A, domain 1"/>
    <property type="match status" value="1"/>
</dbReference>
<feature type="domain" description="Autophagy protein ATG5 alpha-helical bundle region" evidence="3">
    <location>
        <begin position="1"/>
        <end position="49"/>
    </location>
</feature>
<name>A0A2S2NEW0_SCHGA</name>
<dbReference type="GO" id="GO:0061908">
    <property type="term" value="C:phagophore"/>
    <property type="evidence" value="ECO:0007669"/>
    <property type="project" value="TreeGrafter"/>
</dbReference>
<protein>
    <recommendedName>
        <fullName evidence="1">Autophagy protein 5</fullName>
    </recommendedName>
</protein>